<accession>A0A2S0N2T6</accession>
<evidence type="ECO:0000256" key="4">
    <source>
        <dbReference type="ARBA" id="ARBA00023237"/>
    </source>
</evidence>
<proteinExistence type="inferred from homology"/>
<dbReference type="PANTHER" id="PTHR37423:SF1">
    <property type="entry name" value="OUTER MEMBRANE PROTEIN ASSEMBLY FACTOR BAMD"/>
    <property type="match status" value="1"/>
</dbReference>
<evidence type="ECO:0000256" key="1">
    <source>
        <dbReference type="ARBA" id="ARBA00022729"/>
    </source>
</evidence>
<dbReference type="GO" id="GO:0051205">
    <property type="term" value="P:protein insertion into membrane"/>
    <property type="evidence" value="ECO:0007669"/>
    <property type="project" value="UniProtKB-UniRule"/>
</dbReference>
<dbReference type="InterPro" id="IPR039565">
    <property type="entry name" value="BamD-like"/>
</dbReference>
<name>A0A2S0N2T6_9BURK</name>
<comment type="subunit">
    <text evidence="6">Part of the Bam complex.</text>
</comment>
<dbReference type="Proteomes" id="UP000239326">
    <property type="component" value="Chromosome"/>
</dbReference>
<evidence type="ECO:0000256" key="5">
    <source>
        <dbReference type="ARBA" id="ARBA00023288"/>
    </source>
</evidence>
<dbReference type="PROSITE" id="PS51257">
    <property type="entry name" value="PROKAR_LIPOPROTEIN"/>
    <property type="match status" value="1"/>
</dbReference>
<dbReference type="AlphaFoldDB" id="A0A2S0N2T6"/>
<evidence type="ECO:0000256" key="7">
    <source>
        <dbReference type="SAM" id="SignalP"/>
    </source>
</evidence>
<dbReference type="InterPro" id="IPR011990">
    <property type="entry name" value="TPR-like_helical_dom_sf"/>
</dbReference>
<evidence type="ECO:0000256" key="2">
    <source>
        <dbReference type="ARBA" id="ARBA00023136"/>
    </source>
</evidence>
<dbReference type="EMBL" id="CP027669">
    <property type="protein sequence ID" value="AVO42445.1"/>
    <property type="molecule type" value="Genomic_DNA"/>
</dbReference>
<dbReference type="NCBIfam" id="TIGR03302">
    <property type="entry name" value="OM_YfiO"/>
    <property type="match status" value="1"/>
</dbReference>
<keyword evidence="2 6" id="KW-0472">Membrane</keyword>
<dbReference type="PANTHER" id="PTHR37423">
    <property type="entry name" value="SOLUBLE LYTIC MUREIN TRANSGLYCOSYLASE-RELATED"/>
    <property type="match status" value="1"/>
</dbReference>
<keyword evidence="1 6" id="KW-0732">Signal</keyword>
<keyword evidence="10" id="KW-1185">Reference proteome</keyword>
<comment type="function">
    <text evidence="6">Part of the outer membrane protein assembly complex, which is involved in assembly and insertion of beta-barrel proteins into the outer membrane.</text>
</comment>
<keyword evidence="4 6" id="KW-0998">Cell outer membrane</keyword>
<dbReference type="OrthoDB" id="9779191at2"/>
<dbReference type="Gene3D" id="1.25.40.10">
    <property type="entry name" value="Tetratricopeptide repeat domain"/>
    <property type="match status" value="1"/>
</dbReference>
<feature type="domain" description="Outer membrane lipoprotein BamD-like" evidence="8">
    <location>
        <begin position="38"/>
        <end position="238"/>
    </location>
</feature>
<feature type="chain" id="PRO_5015793173" description="Outer membrane protein assembly factor BamD" evidence="7">
    <location>
        <begin position="23"/>
        <end position="266"/>
    </location>
</feature>
<feature type="signal peptide" evidence="7">
    <location>
        <begin position="1"/>
        <end position="22"/>
    </location>
</feature>
<dbReference type="HAMAP" id="MF_00922">
    <property type="entry name" value="OM_assembly_BamD"/>
    <property type="match status" value="1"/>
</dbReference>
<evidence type="ECO:0000313" key="9">
    <source>
        <dbReference type="EMBL" id="AVO42445.1"/>
    </source>
</evidence>
<keyword evidence="3 6" id="KW-0564">Palmitate</keyword>
<dbReference type="InterPro" id="IPR017689">
    <property type="entry name" value="BamD"/>
</dbReference>
<evidence type="ECO:0000313" key="10">
    <source>
        <dbReference type="Proteomes" id="UP000239326"/>
    </source>
</evidence>
<dbReference type="SUPFAM" id="SSF48452">
    <property type="entry name" value="TPR-like"/>
    <property type="match status" value="1"/>
</dbReference>
<reference evidence="9 10" key="1">
    <citation type="submission" date="2018-03" db="EMBL/GenBank/DDBJ databases">
        <title>Genome sequencing of Simplicispira sp.</title>
        <authorList>
            <person name="Kim S.-J."/>
            <person name="Heo J."/>
            <person name="Kwon S.-W."/>
        </authorList>
    </citation>
    <scope>NUCLEOTIDE SEQUENCE [LARGE SCALE GENOMIC DNA]</scope>
    <source>
        <strain evidence="9 10">SC1-8</strain>
    </source>
</reference>
<protein>
    <recommendedName>
        <fullName evidence="6">Outer membrane protein assembly factor BamD</fullName>
    </recommendedName>
</protein>
<dbReference type="CDD" id="cd15830">
    <property type="entry name" value="BamD"/>
    <property type="match status" value="1"/>
</dbReference>
<keyword evidence="5 6" id="KW-0449">Lipoprotein</keyword>
<gene>
    <name evidence="6" type="primary">bamD</name>
    <name evidence="9" type="ORF">C6571_15140</name>
</gene>
<evidence type="ECO:0000259" key="8">
    <source>
        <dbReference type="Pfam" id="PF13525"/>
    </source>
</evidence>
<evidence type="ECO:0000256" key="3">
    <source>
        <dbReference type="ARBA" id="ARBA00023139"/>
    </source>
</evidence>
<dbReference type="RefSeq" id="WP_106447422.1">
    <property type="nucleotide sequence ID" value="NZ_CP027669.1"/>
</dbReference>
<evidence type="ECO:0000256" key="6">
    <source>
        <dbReference type="HAMAP-Rule" id="MF_00922"/>
    </source>
</evidence>
<sequence>MLRAPRALLPALLGAAALVAGCANNIDDKTANWSTEKIAAEARDELNSGSYDKAVPLLEKLEGRAAGTPQAQQAQLDKAYAQYKGKEKAQALATLERFIKLHPASPALDYALYLKGLINFNDDLGMFSWLSQQDLSERDQKAAKDSFESFRELTTRFPNSRYAQDARQRMTYIVNSLAQYEVHVARYYYERGAFVAAIARAQRAVADYQAVPAAEEALYILVKSYEALGLTQLRDDAQRVLSTNFPSSRYSTEGFKDKESAWWKFW</sequence>
<comment type="subcellular location">
    <subcellularLocation>
        <location evidence="6">Cell outer membrane</location>
        <topology evidence="6">Lipid-anchor</topology>
    </subcellularLocation>
</comment>
<dbReference type="GO" id="GO:1990063">
    <property type="term" value="C:Bam protein complex"/>
    <property type="evidence" value="ECO:0007669"/>
    <property type="project" value="TreeGrafter"/>
</dbReference>
<dbReference type="KEGG" id="simp:C6571_15140"/>
<comment type="similarity">
    <text evidence="6">Belongs to the BamD family.</text>
</comment>
<dbReference type="Pfam" id="PF13525">
    <property type="entry name" value="YfiO"/>
    <property type="match status" value="1"/>
</dbReference>
<dbReference type="GO" id="GO:0043165">
    <property type="term" value="P:Gram-negative-bacterium-type cell outer membrane assembly"/>
    <property type="evidence" value="ECO:0007669"/>
    <property type="project" value="UniProtKB-UniRule"/>
</dbReference>
<organism evidence="9 10">
    <name type="scientific">Simplicispira suum</name>
    <dbReference type="NCBI Taxonomy" id="2109915"/>
    <lineage>
        <taxon>Bacteria</taxon>
        <taxon>Pseudomonadati</taxon>
        <taxon>Pseudomonadota</taxon>
        <taxon>Betaproteobacteria</taxon>
        <taxon>Burkholderiales</taxon>
        <taxon>Comamonadaceae</taxon>
        <taxon>Simplicispira</taxon>
    </lineage>
</organism>